<dbReference type="SUPFAM" id="SSF53756">
    <property type="entry name" value="UDP-Glycosyltransferase/glycogen phosphorylase"/>
    <property type="match status" value="2"/>
</dbReference>
<feature type="compositionally biased region" description="Polar residues" evidence="4">
    <location>
        <begin position="55"/>
        <end position="69"/>
    </location>
</feature>
<comment type="caution">
    <text evidence="5">The sequence shown here is derived from an EMBL/GenBank/DDBJ whole genome shotgun (WGS) entry which is preliminary data.</text>
</comment>
<dbReference type="PANTHER" id="PTHR48046:SF1">
    <property type="entry name" value="GLYCOSYLTRANSFERASE-RELATED"/>
    <property type="match status" value="1"/>
</dbReference>
<evidence type="ECO:0000256" key="2">
    <source>
        <dbReference type="ARBA" id="ARBA00022676"/>
    </source>
</evidence>
<evidence type="ECO:0000256" key="3">
    <source>
        <dbReference type="ARBA" id="ARBA00022679"/>
    </source>
</evidence>
<evidence type="ECO:0000256" key="4">
    <source>
        <dbReference type="SAM" id="MobiDB-lite"/>
    </source>
</evidence>
<protein>
    <recommendedName>
        <fullName evidence="7">UDP-glycosyltransferases domain-containing protein</fullName>
    </recommendedName>
</protein>
<dbReference type="OrthoDB" id="5835829at2759"/>
<dbReference type="Gene3D" id="3.40.50.2000">
    <property type="entry name" value="Glycogen Phosphorylase B"/>
    <property type="match status" value="4"/>
</dbReference>
<sequence>MFMGSPVTIERITGGRRRIAETPERPVLRIEEKRPFRLSLVNKYRASCVVSQQLPMESSSLASTGTTAERTVPPPPPRPHVVLVASPGAGHLIPMAELARRLVAHHGVAATFVTFTDASAAPDATNSTVLSSLTASGEAISTVALPAVDLDDLPADARIETILLELIGRSIPHLRALLRSIGSTVALVPDFFCPMVLPLAAELGVPGYIFFPGCSTTLSIMRSAVELNDGVESSGEYRDLPDDALHLPGGVTLRREDYSDGFQSSKEPVYAHLIEAGRRYRDADGFLVNSFAEIEPAYSINNVVEHGTFPPAYLVGPLIRGPNSNEDATSTTTTTTCIEWLDRQPEGSVVYVSFGSAGALSVEQTAELAAGLEDSGHRFLWVVRMPKLLEEGNNNFVHGNDDDPLAWLPEGFLERTSGRGLAVSPWAPQVAVLSHRATAAFVSHCGWNSTLESVAAGVPMVAWPLYAEQGVNATVLSENVGVALRLCAARDDGVVAREEIAAAVRELMGGGEEEKGRAVRRRAEELRQAAARAWAPGGSSWQVLEEVADTWKKAAAVGRPKCGLVYWAHAYLKDREKVQVLGRKARERKLHRQACELARKEELPNHNLHVDPGAASLGQIVSRKPNAHVPRFLSILAPPLSPPSAPAVPPPPLPSPYMTTDTYRCPCSLSPLARPEACFFGPQQAGLAQHGAAGRTWPGMSTTSSNVRPGGGPLPLRPPPTLAIYTDTNRLKLNSLIASTTQPAIRHRHDCHASPPSLPSAVQCSTMAAATTGSTDTSSPELLPPPLCTEELPPHHQVLLFPSPGAGHLIPLVELARRLAVDHALAVTIVTLPGMSDPATDAAVLSSLPVAVVTASLPPVSLDDLSPDIGFGTLMFELIRRSLPHLRALIMATTTTAALVCDFFGTAALPLAAELGVQGYVFFPNSFAMISIMRHIVKLHGDGDVVDTPPGPGKEYHDLPDPLPFPGGLLLRHADLPDGFRDSTDPVYAYLVEEARRYGHADGFLVNSFEEMETAMAEEFKRDAKDGAFPPVYPVGPFVRSSSSGKESDESACLEWLDRQPEDSVVYVSFGTGGALSVEQTAELAAGLETSGHRFLWVVRMPSLDGNPCALGKVPGDEDDPLAWLPEGFLERTKGRGLAVAAWAPQVRVLGHPATAAFVSHCGWNSTLESVAAGVPMVAWPLYAEQKMNAAVLTEVTGVALRPAARGDGMVASEEIAAAVREVMDWEKGSAVRRRARELRDAAAWAWSPDGSSRRALGEVAGKWKAALGNRKGRIA</sequence>
<dbReference type="PANTHER" id="PTHR48046">
    <property type="entry name" value="UDP-GLYCOSYLTRANSFERASE 72E1"/>
    <property type="match status" value="1"/>
</dbReference>
<evidence type="ECO:0008006" key="7">
    <source>
        <dbReference type="Google" id="ProtNLM"/>
    </source>
</evidence>
<dbReference type="CDD" id="cd03784">
    <property type="entry name" value="GT1_Gtf-like"/>
    <property type="match status" value="2"/>
</dbReference>
<proteinExistence type="inferred from homology"/>
<dbReference type="PROSITE" id="PS00375">
    <property type="entry name" value="UDPGT"/>
    <property type="match status" value="2"/>
</dbReference>
<dbReference type="FunFam" id="3.40.50.2000:FF:000054">
    <property type="entry name" value="Glycosyltransferase"/>
    <property type="match status" value="1"/>
</dbReference>
<keyword evidence="2" id="KW-0328">Glycosyltransferase</keyword>
<dbReference type="Pfam" id="PF00201">
    <property type="entry name" value="UDPGT"/>
    <property type="match status" value="2"/>
</dbReference>
<feature type="region of interest" description="Disordered" evidence="4">
    <location>
        <begin position="55"/>
        <end position="78"/>
    </location>
</feature>
<organism evidence="5 6">
    <name type="scientific">Digitaria exilis</name>
    <dbReference type="NCBI Taxonomy" id="1010633"/>
    <lineage>
        <taxon>Eukaryota</taxon>
        <taxon>Viridiplantae</taxon>
        <taxon>Streptophyta</taxon>
        <taxon>Embryophyta</taxon>
        <taxon>Tracheophyta</taxon>
        <taxon>Spermatophyta</taxon>
        <taxon>Magnoliopsida</taxon>
        <taxon>Liliopsida</taxon>
        <taxon>Poales</taxon>
        <taxon>Poaceae</taxon>
        <taxon>PACMAD clade</taxon>
        <taxon>Panicoideae</taxon>
        <taxon>Panicodae</taxon>
        <taxon>Paniceae</taxon>
        <taxon>Anthephorinae</taxon>
        <taxon>Digitaria</taxon>
    </lineage>
</organism>
<gene>
    <name evidence="5" type="ORF">HU200_067237</name>
</gene>
<dbReference type="InterPro" id="IPR035595">
    <property type="entry name" value="UDP_glycos_trans_CS"/>
</dbReference>
<keyword evidence="3" id="KW-0808">Transferase</keyword>
<dbReference type="EMBL" id="JACEFO010003289">
    <property type="protein sequence ID" value="KAF8642558.1"/>
    <property type="molecule type" value="Genomic_DNA"/>
</dbReference>
<accession>A0A835A5E6</accession>
<name>A0A835A5E6_9POAL</name>
<comment type="similarity">
    <text evidence="1">Belongs to the UDP-glycosyltransferase family.</text>
</comment>
<dbReference type="FunFam" id="3.40.50.2000:FF:000051">
    <property type="entry name" value="Glycosyltransferase"/>
    <property type="match status" value="2"/>
</dbReference>
<reference evidence="5" key="1">
    <citation type="submission" date="2020-07" db="EMBL/GenBank/DDBJ databases">
        <title>Genome sequence and genetic diversity analysis of an under-domesticated orphan crop, white fonio (Digitaria exilis).</title>
        <authorList>
            <person name="Bennetzen J.L."/>
            <person name="Chen S."/>
            <person name="Ma X."/>
            <person name="Wang X."/>
            <person name="Yssel A.E.J."/>
            <person name="Chaluvadi S.R."/>
            <person name="Johnson M."/>
            <person name="Gangashetty P."/>
            <person name="Hamidou F."/>
            <person name="Sanogo M.D."/>
            <person name="Zwaenepoel A."/>
            <person name="Wallace J."/>
            <person name="Van De Peer Y."/>
            <person name="Van Deynze A."/>
        </authorList>
    </citation>
    <scope>NUCLEOTIDE SEQUENCE</scope>
    <source>
        <tissue evidence="5">Leaves</tissue>
    </source>
</reference>
<keyword evidence="6" id="KW-1185">Reference proteome</keyword>
<dbReference type="GO" id="GO:0008194">
    <property type="term" value="F:UDP-glycosyltransferase activity"/>
    <property type="evidence" value="ECO:0007669"/>
    <property type="project" value="InterPro"/>
</dbReference>
<dbReference type="AlphaFoldDB" id="A0A835A5E6"/>
<dbReference type="InterPro" id="IPR002213">
    <property type="entry name" value="UDP_glucos_trans"/>
</dbReference>
<evidence type="ECO:0000313" key="6">
    <source>
        <dbReference type="Proteomes" id="UP000636709"/>
    </source>
</evidence>
<evidence type="ECO:0000256" key="1">
    <source>
        <dbReference type="ARBA" id="ARBA00009995"/>
    </source>
</evidence>
<dbReference type="Proteomes" id="UP000636709">
    <property type="component" value="Unassembled WGS sequence"/>
</dbReference>
<evidence type="ECO:0000313" key="5">
    <source>
        <dbReference type="EMBL" id="KAF8642558.1"/>
    </source>
</evidence>